<dbReference type="EMBL" id="MU129439">
    <property type="protein sequence ID" value="KAF9503124.1"/>
    <property type="molecule type" value="Genomic_DNA"/>
</dbReference>
<accession>A0A9P6DLD6</accession>
<feature type="compositionally biased region" description="Acidic residues" evidence="1">
    <location>
        <begin position="138"/>
        <end position="152"/>
    </location>
</feature>
<dbReference type="AlphaFoldDB" id="A0A9P6DLD6"/>
<evidence type="ECO:0000313" key="2">
    <source>
        <dbReference type="EMBL" id="KAF9503124.1"/>
    </source>
</evidence>
<protein>
    <submittedName>
        <fullName evidence="2">Uncharacterized protein</fullName>
    </submittedName>
</protein>
<gene>
    <name evidence="2" type="ORF">BS47DRAFT_1386508</name>
</gene>
<evidence type="ECO:0000256" key="1">
    <source>
        <dbReference type="SAM" id="MobiDB-lite"/>
    </source>
</evidence>
<feature type="non-terminal residue" evidence="2">
    <location>
        <position position="184"/>
    </location>
</feature>
<dbReference type="Proteomes" id="UP000886523">
    <property type="component" value="Unassembled WGS sequence"/>
</dbReference>
<proteinExistence type="predicted"/>
<reference evidence="2" key="1">
    <citation type="journal article" date="2020" name="Nat. Commun.">
        <title>Large-scale genome sequencing of mycorrhizal fungi provides insights into the early evolution of symbiotic traits.</title>
        <authorList>
            <person name="Miyauchi S."/>
            <person name="Kiss E."/>
            <person name="Kuo A."/>
            <person name="Drula E."/>
            <person name="Kohler A."/>
            <person name="Sanchez-Garcia M."/>
            <person name="Morin E."/>
            <person name="Andreopoulos B."/>
            <person name="Barry K.W."/>
            <person name="Bonito G."/>
            <person name="Buee M."/>
            <person name="Carver A."/>
            <person name="Chen C."/>
            <person name="Cichocki N."/>
            <person name="Clum A."/>
            <person name="Culley D."/>
            <person name="Crous P.W."/>
            <person name="Fauchery L."/>
            <person name="Girlanda M."/>
            <person name="Hayes R.D."/>
            <person name="Keri Z."/>
            <person name="LaButti K."/>
            <person name="Lipzen A."/>
            <person name="Lombard V."/>
            <person name="Magnuson J."/>
            <person name="Maillard F."/>
            <person name="Murat C."/>
            <person name="Nolan M."/>
            <person name="Ohm R.A."/>
            <person name="Pangilinan J."/>
            <person name="Pereira M.F."/>
            <person name="Perotto S."/>
            <person name="Peter M."/>
            <person name="Pfister S."/>
            <person name="Riley R."/>
            <person name="Sitrit Y."/>
            <person name="Stielow J.B."/>
            <person name="Szollosi G."/>
            <person name="Zifcakova L."/>
            <person name="Stursova M."/>
            <person name="Spatafora J.W."/>
            <person name="Tedersoo L."/>
            <person name="Vaario L.M."/>
            <person name="Yamada A."/>
            <person name="Yan M."/>
            <person name="Wang P."/>
            <person name="Xu J."/>
            <person name="Bruns T."/>
            <person name="Baldrian P."/>
            <person name="Vilgalys R."/>
            <person name="Dunand C."/>
            <person name="Henrissat B."/>
            <person name="Grigoriev I.V."/>
            <person name="Hibbett D."/>
            <person name="Nagy L.G."/>
            <person name="Martin F.M."/>
        </authorList>
    </citation>
    <scope>NUCLEOTIDE SEQUENCE</scope>
    <source>
        <strain evidence="2">UP504</strain>
    </source>
</reference>
<organism evidence="2 3">
    <name type="scientific">Hydnum rufescens UP504</name>
    <dbReference type="NCBI Taxonomy" id="1448309"/>
    <lineage>
        <taxon>Eukaryota</taxon>
        <taxon>Fungi</taxon>
        <taxon>Dikarya</taxon>
        <taxon>Basidiomycota</taxon>
        <taxon>Agaricomycotina</taxon>
        <taxon>Agaricomycetes</taxon>
        <taxon>Cantharellales</taxon>
        <taxon>Hydnaceae</taxon>
        <taxon>Hydnum</taxon>
    </lineage>
</organism>
<feature type="region of interest" description="Disordered" evidence="1">
    <location>
        <begin position="122"/>
        <end position="184"/>
    </location>
</feature>
<feature type="compositionally biased region" description="Basic and acidic residues" evidence="1">
    <location>
        <begin position="164"/>
        <end position="173"/>
    </location>
</feature>
<feature type="compositionally biased region" description="Basic residues" evidence="1">
    <location>
        <begin position="174"/>
        <end position="184"/>
    </location>
</feature>
<keyword evidence="3" id="KW-1185">Reference proteome</keyword>
<comment type="caution">
    <text evidence="2">The sequence shown here is derived from an EMBL/GenBank/DDBJ whole genome shotgun (WGS) entry which is preliminary data.</text>
</comment>
<sequence length="184" mass="20904">MVLVARSDQVPIRTRDETTMLRPSALFEARCRLLRLRTSEPNRGPLNERSLLGRKAWSLNPEDSSCNRHYYRNSRLPYRLFRNEVCLDVQLWRSYSCGSVSATGAIPIPVPKPLISTPPTRRAFSGVMSHPSPMSAGLDDDDDDECSSDFEVDTNSPAHRAQAARRENVDRMRNPTRPHSRIDP</sequence>
<evidence type="ECO:0000313" key="3">
    <source>
        <dbReference type="Proteomes" id="UP000886523"/>
    </source>
</evidence>
<name>A0A9P6DLD6_9AGAM</name>